<name>A0ABR6XDZ3_9BURK</name>
<protein>
    <submittedName>
        <fullName evidence="2">GNAT family N-acetyltransferase</fullName>
    </submittedName>
</protein>
<dbReference type="Gene3D" id="3.40.630.30">
    <property type="match status" value="1"/>
</dbReference>
<dbReference type="SUPFAM" id="SSF55729">
    <property type="entry name" value="Acyl-CoA N-acyltransferases (Nat)"/>
    <property type="match status" value="1"/>
</dbReference>
<organism evidence="2 3">
    <name type="scientific">Undibacterium aquatile</name>
    <dbReference type="NCBI Taxonomy" id="1537398"/>
    <lineage>
        <taxon>Bacteria</taxon>
        <taxon>Pseudomonadati</taxon>
        <taxon>Pseudomonadota</taxon>
        <taxon>Betaproteobacteria</taxon>
        <taxon>Burkholderiales</taxon>
        <taxon>Oxalobacteraceae</taxon>
        <taxon>Undibacterium</taxon>
    </lineage>
</organism>
<gene>
    <name evidence="2" type="ORF">H8K26_06655</name>
</gene>
<comment type="caution">
    <text evidence="2">The sequence shown here is derived from an EMBL/GenBank/DDBJ whole genome shotgun (WGS) entry which is preliminary data.</text>
</comment>
<dbReference type="InterPro" id="IPR038740">
    <property type="entry name" value="BioF2-like_GNAT_dom"/>
</dbReference>
<feature type="domain" description="BioF2-like acetyltransferase" evidence="1">
    <location>
        <begin position="157"/>
        <end position="300"/>
    </location>
</feature>
<sequence length="351" mass="39221">MKFSQITTSELDPGLLTQWQHLQSVSPVYRSPYYHPQYSQIIAAAWRDVRVLVIEDAGQVIGFFPYHKTNRFRADVIGGGLTDYQGPICSFQHRLPIGEMLKTMGVAYMGFNHMPQERLDFSACAWSHSRSLTLNLEGGFAAYAQRLNDKRDASLLKKVETNERKLAKKFGALSFTMDSRSATEFDALLVGKSAQFTRTLSAEHDIFATPWIRDVVYGIFSQHSTDFGGILSSLYAGDKMIAAHFGARSGNVLHYWFPWYDTDYAEFSPGLILLASCAREAQAHQIELIDLGRGEQAYKQRFATGFIPLCEGAVSAPAAISKAQGAYLLARAHLKESNLGKTIRAWKNAKK</sequence>
<accession>A0ABR6XDZ3</accession>
<evidence type="ECO:0000313" key="2">
    <source>
        <dbReference type="EMBL" id="MBC3811119.1"/>
    </source>
</evidence>
<keyword evidence="3" id="KW-1185">Reference proteome</keyword>
<reference evidence="2 3" key="1">
    <citation type="submission" date="2020-08" db="EMBL/GenBank/DDBJ databases">
        <title>Novel species isolated from subtropical streams in China.</title>
        <authorList>
            <person name="Lu H."/>
        </authorList>
    </citation>
    <scope>NUCLEOTIDE SEQUENCE [LARGE SCALE GENOMIC DNA]</scope>
    <source>
        <strain evidence="2 3">CCTCC AB 2015119</strain>
    </source>
</reference>
<dbReference type="RefSeq" id="WP_190478267.1">
    <property type="nucleotide sequence ID" value="NZ_JACOFT010000002.1"/>
</dbReference>
<dbReference type="EMBL" id="JACOFT010000002">
    <property type="protein sequence ID" value="MBC3811119.1"/>
    <property type="molecule type" value="Genomic_DNA"/>
</dbReference>
<evidence type="ECO:0000313" key="3">
    <source>
        <dbReference type="Proteomes" id="UP000637632"/>
    </source>
</evidence>
<dbReference type="InterPro" id="IPR016181">
    <property type="entry name" value="Acyl_CoA_acyltransferase"/>
</dbReference>
<proteinExistence type="predicted"/>
<dbReference type="Pfam" id="PF13480">
    <property type="entry name" value="Acetyltransf_6"/>
    <property type="match status" value="1"/>
</dbReference>
<evidence type="ECO:0000259" key="1">
    <source>
        <dbReference type="Pfam" id="PF13480"/>
    </source>
</evidence>
<dbReference type="Proteomes" id="UP000637632">
    <property type="component" value="Unassembled WGS sequence"/>
</dbReference>